<feature type="transmembrane region" description="Helical" evidence="2">
    <location>
        <begin position="278"/>
        <end position="298"/>
    </location>
</feature>
<proteinExistence type="predicted"/>
<keyword evidence="2" id="KW-0812">Transmembrane</keyword>
<name>A0ABP0CBW5_9PEZI</name>
<feature type="transmembrane region" description="Helical" evidence="2">
    <location>
        <begin position="53"/>
        <end position="70"/>
    </location>
</feature>
<evidence type="ECO:0000256" key="2">
    <source>
        <dbReference type="SAM" id="Phobius"/>
    </source>
</evidence>
<dbReference type="PANTHER" id="PTHR28009">
    <property type="entry name" value="PHEROMONE ALPHA FACTOR RECEPTOR"/>
    <property type="match status" value="1"/>
</dbReference>
<keyword evidence="2" id="KW-1133">Transmembrane helix</keyword>
<evidence type="ECO:0000256" key="1">
    <source>
        <dbReference type="SAM" id="MobiDB-lite"/>
    </source>
</evidence>
<keyword evidence="4" id="KW-1185">Reference proteome</keyword>
<feature type="transmembrane region" description="Helical" evidence="2">
    <location>
        <begin position="160"/>
        <end position="182"/>
    </location>
</feature>
<evidence type="ECO:0000313" key="4">
    <source>
        <dbReference type="Proteomes" id="UP001642482"/>
    </source>
</evidence>
<feature type="compositionally biased region" description="Polar residues" evidence="1">
    <location>
        <begin position="381"/>
        <end position="393"/>
    </location>
</feature>
<comment type="caution">
    <text evidence="3">The sequence shown here is derived from an EMBL/GenBank/DDBJ whole genome shotgun (WGS) entry which is preliminary data.</text>
</comment>
<keyword evidence="2" id="KW-0472">Membrane</keyword>
<dbReference type="InterPro" id="IPR027458">
    <property type="entry name" value="STE2_TM1-TM2_sf"/>
</dbReference>
<dbReference type="EMBL" id="CAWUHD010000085">
    <property type="protein sequence ID" value="CAK7229323.1"/>
    <property type="molecule type" value="Genomic_DNA"/>
</dbReference>
<dbReference type="PRINTS" id="PR00250">
    <property type="entry name" value="GPCRSTE2"/>
</dbReference>
<feature type="transmembrane region" description="Helical" evidence="2">
    <location>
        <begin position="202"/>
        <end position="228"/>
    </location>
</feature>
<evidence type="ECO:0000313" key="3">
    <source>
        <dbReference type="EMBL" id="CAK7229323.1"/>
    </source>
</evidence>
<feature type="transmembrane region" description="Helical" evidence="2">
    <location>
        <begin position="82"/>
        <end position="107"/>
    </location>
</feature>
<dbReference type="CDD" id="cd14939">
    <property type="entry name" value="7tmD_STE2"/>
    <property type="match status" value="1"/>
</dbReference>
<dbReference type="PANTHER" id="PTHR28009:SF1">
    <property type="entry name" value="PHEROMONE ALPHA FACTOR RECEPTOR"/>
    <property type="match status" value="1"/>
</dbReference>
<sequence>MASSTTSPSPALEPFSPRNQTFYLEGPHNMSIPVWVPNVDAVFQQAISTSINYGSQIGACFIMLLVTLTMTSKSRFSRASSIINIANLIIGTIRCTLLALYFTSSYLEFYTFFSNDYSLVSHTDTQISAAATFFALPQMILIEAALFLQAYSMIRLWPSVWRAVILALSVLIAASAIGFKFASVVMRMKASLGFYISYSALWVYQTDLAFTATTIFWFCFIFIIRLVIHMWEYRSVLPPLGGVSAMEVLVMTNGVLMLVPVVFAAMELGNFTSFEAGSLTYTSVIVLLPLGSLIAQSVTPSDSYAVRSNNSGVSGISGSNNNTCNGGGSAIGRGVGGGAYSRAATNNTVTSMKSNEDFGTWSHASNGTTAAMIQGSISTQVNIQSDSSQSSNPGFDRTRKNSVAVDPIEKQLQEIDATPLSPFSGRVWVDREVEVRRDMV</sequence>
<dbReference type="Proteomes" id="UP001642482">
    <property type="component" value="Unassembled WGS sequence"/>
</dbReference>
<dbReference type="InterPro" id="IPR000366">
    <property type="entry name" value="GPCR_STE2"/>
</dbReference>
<keyword evidence="3" id="KW-0675">Receptor</keyword>
<dbReference type="Gene3D" id="1.10.287.920">
    <property type="entry name" value="Pheromone alpha factor receptor"/>
    <property type="match status" value="1"/>
</dbReference>
<reference evidence="3 4" key="1">
    <citation type="submission" date="2024-01" db="EMBL/GenBank/DDBJ databases">
        <authorList>
            <person name="Allen C."/>
            <person name="Tagirdzhanova G."/>
        </authorList>
    </citation>
    <scope>NUCLEOTIDE SEQUENCE [LARGE SCALE GENOMIC DNA]</scope>
</reference>
<accession>A0ABP0CBW5</accession>
<organism evidence="3 4">
    <name type="scientific">Sporothrix eucalyptigena</name>
    <dbReference type="NCBI Taxonomy" id="1812306"/>
    <lineage>
        <taxon>Eukaryota</taxon>
        <taxon>Fungi</taxon>
        <taxon>Dikarya</taxon>
        <taxon>Ascomycota</taxon>
        <taxon>Pezizomycotina</taxon>
        <taxon>Sordariomycetes</taxon>
        <taxon>Sordariomycetidae</taxon>
        <taxon>Ophiostomatales</taxon>
        <taxon>Ophiostomataceae</taxon>
        <taxon>Sporothrix</taxon>
    </lineage>
</organism>
<protein>
    <submittedName>
        <fullName evidence="3">Pheromone alpha factor receptor</fullName>
    </submittedName>
</protein>
<gene>
    <name evidence="3" type="primary">STE2</name>
    <name evidence="3" type="ORF">SEUCBS140593_007208</name>
</gene>
<dbReference type="Pfam" id="PF02116">
    <property type="entry name" value="STE2"/>
    <property type="match status" value="1"/>
</dbReference>
<feature type="region of interest" description="Disordered" evidence="1">
    <location>
        <begin position="381"/>
        <end position="400"/>
    </location>
</feature>
<feature type="transmembrane region" description="Helical" evidence="2">
    <location>
        <begin position="127"/>
        <end position="148"/>
    </location>
</feature>
<feature type="transmembrane region" description="Helical" evidence="2">
    <location>
        <begin position="240"/>
        <end position="266"/>
    </location>
</feature>